<name>F9F1X8_FUSOF</name>
<evidence type="ECO:0000313" key="1">
    <source>
        <dbReference type="EMBL" id="EGU89080.1"/>
    </source>
</evidence>
<reference evidence="1" key="1">
    <citation type="journal article" date="2012" name="Mol. Plant Microbe Interact.">
        <title>A highly conserved effector in Fusarium oxysporum is required for full virulence on Arabidopsis.</title>
        <authorList>
            <person name="Thatcher L.F."/>
            <person name="Gardiner D.M."/>
            <person name="Kazan K."/>
            <person name="Manners J."/>
        </authorList>
    </citation>
    <scope>NUCLEOTIDE SEQUENCE [LARGE SCALE GENOMIC DNA]</scope>
    <source>
        <strain evidence="1">Fo5176</strain>
    </source>
</reference>
<dbReference type="AlphaFoldDB" id="F9F1X8"/>
<sequence length="66" mass="7386">MPPIPKKLPPCAGPKLDMFLHDESRIQWMERIDKDVTSSKGYVFKAHIGGRGYAIKVIQSTFGGHC</sequence>
<accession>F9F1X8</accession>
<organism evidence="1">
    <name type="scientific">Fusarium oxysporum (strain Fo5176)</name>
    <name type="common">Fusarium vascular wilt</name>
    <dbReference type="NCBI Taxonomy" id="660025"/>
    <lineage>
        <taxon>Eukaryota</taxon>
        <taxon>Fungi</taxon>
        <taxon>Dikarya</taxon>
        <taxon>Ascomycota</taxon>
        <taxon>Pezizomycotina</taxon>
        <taxon>Sordariomycetes</taxon>
        <taxon>Hypocreomycetidae</taxon>
        <taxon>Hypocreales</taxon>
        <taxon>Nectriaceae</taxon>
        <taxon>Fusarium</taxon>
        <taxon>Fusarium oxysporum species complex</taxon>
    </lineage>
</organism>
<dbReference type="OrthoDB" id="3432781at2759"/>
<proteinExistence type="predicted"/>
<protein>
    <submittedName>
        <fullName evidence="1">Uncharacterized protein</fullName>
    </submittedName>
</protein>
<dbReference type="InterPro" id="IPR025213">
    <property type="entry name" value="Sim4_Fta2"/>
</dbReference>
<dbReference type="Pfam" id="PF13095">
    <property type="entry name" value="FTA2"/>
    <property type="match status" value="1"/>
</dbReference>
<dbReference type="EMBL" id="AFQF01000116">
    <property type="protein sequence ID" value="EGU89080.1"/>
    <property type="molecule type" value="Genomic_DNA"/>
</dbReference>
<dbReference type="STRING" id="660025.F9F1X8"/>
<gene>
    <name evidence="1" type="ORF">FOXB_00402</name>
</gene>
<comment type="caution">
    <text evidence="1">The sequence shown here is derived from an EMBL/GenBank/DDBJ whole genome shotgun (WGS) entry which is preliminary data.</text>
</comment>